<name>A0A975Y2Y6_9NOST</name>
<reference evidence="1" key="1">
    <citation type="submission" date="2017-04" db="EMBL/GenBank/DDBJ databases">
        <title>Genome deletions in a multicellular cyanobacterial endosymbiont for morphological adaptation in marine diatoms.</title>
        <authorList>
            <person name="Wang Y."/>
            <person name="Gao H."/>
            <person name="Li R."/>
            <person name="Xu X."/>
        </authorList>
    </citation>
    <scope>NUCLEOTIDE SEQUENCE</scope>
    <source>
        <strain evidence="1">FACHB 800</strain>
    </source>
</reference>
<evidence type="ECO:0000313" key="1">
    <source>
        <dbReference type="EMBL" id="QXE21583.1"/>
    </source>
</evidence>
<keyword evidence="2" id="KW-1185">Reference proteome</keyword>
<gene>
    <name evidence="1" type="ORF">B6N60_00260</name>
</gene>
<organism evidence="1 2">
    <name type="scientific">Richelia sinica FACHB-800</name>
    <dbReference type="NCBI Taxonomy" id="1357546"/>
    <lineage>
        <taxon>Bacteria</taxon>
        <taxon>Bacillati</taxon>
        <taxon>Cyanobacteriota</taxon>
        <taxon>Cyanophyceae</taxon>
        <taxon>Nostocales</taxon>
        <taxon>Nostocaceae</taxon>
        <taxon>Richelia</taxon>
    </lineage>
</organism>
<dbReference type="Proteomes" id="UP000683511">
    <property type="component" value="Chromosome"/>
</dbReference>
<protein>
    <submittedName>
        <fullName evidence="1">Uncharacterized protein</fullName>
    </submittedName>
</protein>
<evidence type="ECO:0000313" key="2">
    <source>
        <dbReference type="Proteomes" id="UP000683511"/>
    </source>
</evidence>
<dbReference type="EMBL" id="CP021056">
    <property type="protein sequence ID" value="QXE21583.1"/>
    <property type="molecule type" value="Genomic_DNA"/>
</dbReference>
<proteinExistence type="predicted"/>
<dbReference type="AlphaFoldDB" id="A0A975Y2Y6"/>
<sequence length="45" mass="5425">MDEEQLVGQPYQFQLSSNEYGRVHGFFIENVFYIVWLDPDHLLYS</sequence>
<dbReference type="KEGG" id="rsin:B6N60_00260"/>
<accession>A0A975Y2Y6</accession>